<dbReference type="NCBIfam" id="TIGR01356">
    <property type="entry name" value="aroA"/>
    <property type="match status" value="1"/>
</dbReference>
<dbReference type="PANTHER" id="PTHR21090:SF5">
    <property type="entry name" value="PENTAFUNCTIONAL AROM POLYPEPTIDE"/>
    <property type="match status" value="1"/>
</dbReference>
<evidence type="ECO:0000256" key="5">
    <source>
        <dbReference type="ARBA" id="ARBA00022605"/>
    </source>
</evidence>
<keyword evidence="6 9" id="KW-0808">Transferase</keyword>
<keyword evidence="5 9" id="KW-0028">Amino-acid biosynthesis</keyword>
<dbReference type="EMBL" id="MJAT01000012">
    <property type="protein sequence ID" value="OEH85926.1"/>
    <property type="molecule type" value="Genomic_DNA"/>
</dbReference>
<dbReference type="GO" id="GO:0005737">
    <property type="term" value="C:cytoplasm"/>
    <property type="evidence" value="ECO:0007669"/>
    <property type="project" value="UniProtKB-SubCell"/>
</dbReference>
<reference evidence="11 12" key="1">
    <citation type="submission" date="2016-09" db="EMBL/GenBank/DDBJ databases">
        <title>Desulfuribacillus arsenicus sp. nov., an obligately anaerobic, dissimilatory arsenic- and antimonate-reducing bacterium isolated from anoxic sediments.</title>
        <authorList>
            <person name="Abin C.A."/>
            <person name="Hollibaugh J.T."/>
        </authorList>
    </citation>
    <scope>NUCLEOTIDE SEQUENCE [LARGE SCALE GENOMIC DNA]</scope>
    <source>
        <strain evidence="11 12">MLFW-2</strain>
    </source>
</reference>
<dbReference type="AlphaFoldDB" id="A0A1E5L727"/>
<comment type="similarity">
    <text evidence="3 9">Belongs to the EPSP synthase family.</text>
</comment>
<evidence type="ECO:0000313" key="12">
    <source>
        <dbReference type="Proteomes" id="UP000095255"/>
    </source>
</evidence>
<sequence length="436" mass="47036">MGQNNKIAFHPISTLTGECEVPGDKSISHRAVIFGSISKGITEINNFLPGLDCISTISCFQKLGVEIKQKTSSTVIVKGVGLHGLLEPYDVLDVGNSGTTIRLLTGLLSGTKFYSVLTGDSSIRKRPMKRVKEPLQQMGANLMGRDQGNLAPITIIGAPLQPMHYHSPVASAQVKSSILLAGLWVDGQTVVTEPTKSRDHTERMYTSFGGSLHVDGNTVTILGGSPKLEGQKVNVPGDISSAAFLMVAASIIPNSEICIRNVGMNPTRSGIVDALLAMNADIEIINERKYGEELVADFIVRSSNLIGTEISGDIIPRLIDEIPVLLIAATQAKGKTVIRDAKELRVKETDRIQVMHDELLKLGVITIPREDGMEIDGEQEFTSGTIYTHHDHRIGMCFAIAGCVAKGPIFIEDYDAVKVSFPNFTEVMNSLGAICE</sequence>
<feature type="binding site" evidence="9">
    <location>
        <position position="173"/>
    </location>
    <ligand>
        <name>3-phosphoshikimate</name>
        <dbReference type="ChEBI" id="CHEBI:145989"/>
    </ligand>
</feature>
<dbReference type="OrthoDB" id="9809920at2"/>
<dbReference type="UniPathway" id="UPA00053">
    <property type="reaction ID" value="UER00089"/>
</dbReference>
<comment type="catalytic activity">
    <reaction evidence="8">
        <text>3-phosphoshikimate + phosphoenolpyruvate = 5-O-(1-carboxyvinyl)-3-phosphoshikimate + phosphate</text>
        <dbReference type="Rhea" id="RHEA:21256"/>
        <dbReference type="ChEBI" id="CHEBI:43474"/>
        <dbReference type="ChEBI" id="CHEBI:57701"/>
        <dbReference type="ChEBI" id="CHEBI:58702"/>
        <dbReference type="ChEBI" id="CHEBI:145989"/>
        <dbReference type="EC" id="2.5.1.19"/>
    </reaction>
    <physiologicalReaction direction="left-to-right" evidence="8">
        <dbReference type="Rhea" id="RHEA:21257"/>
    </physiologicalReaction>
</comment>
<feature type="binding site" evidence="9">
    <location>
        <position position="393"/>
    </location>
    <ligand>
        <name>phosphoenolpyruvate</name>
        <dbReference type="ChEBI" id="CHEBI:58702"/>
    </ligand>
</feature>
<dbReference type="STRING" id="1390249.BHU72_03920"/>
<organism evidence="11 12">
    <name type="scientific">Desulfuribacillus stibiiarsenatis</name>
    <dbReference type="NCBI Taxonomy" id="1390249"/>
    <lineage>
        <taxon>Bacteria</taxon>
        <taxon>Bacillati</taxon>
        <taxon>Bacillota</taxon>
        <taxon>Desulfuribacillia</taxon>
        <taxon>Desulfuribacillales</taxon>
        <taxon>Desulfuribacillaceae</taxon>
        <taxon>Desulfuribacillus</taxon>
    </lineage>
</organism>
<dbReference type="EC" id="2.5.1.19" evidence="9"/>
<feature type="binding site" evidence="9">
    <location>
        <position position="26"/>
    </location>
    <ligand>
        <name>3-phosphoshikimate</name>
        <dbReference type="ChEBI" id="CHEBI:145989"/>
    </ligand>
</feature>
<evidence type="ECO:0000256" key="6">
    <source>
        <dbReference type="ARBA" id="ARBA00022679"/>
    </source>
</evidence>
<comment type="subunit">
    <text evidence="9">Monomer.</text>
</comment>
<dbReference type="GO" id="GO:0003866">
    <property type="term" value="F:3-phosphoshikimate 1-carboxyvinyltransferase activity"/>
    <property type="evidence" value="ECO:0007669"/>
    <property type="project" value="UniProtKB-UniRule"/>
</dbReference>
<evidence type="ECO:0000256" key="7">
    <source>
        <dbReference type="ARBA" id="ARBA00023141"/>
    </source>
</evidence>
<evidence type="ECO:0000256" key="4">
    <source>
        <dbReference type="ARBA" id="ARBA00022490"/>
    </source>
</evidence>
<dbReference type="Gene3D" id="3.65.10.10">
    <property type="entry name" value="Enolpyruvate transferase domain"/>
    <property type="match status" value="2"/>
</dbReference>
<dbReference type="HAMAP" id="MF_00210">
    <property type="entry name" value="EPSP_synth"/>
    <property type="match status" value="1"/>
</dbReference>
<dbReference type="PANTHER" id="PTHR21090">
    <property type="entry name" value="AROM/DEHYDROQUINATE SYNTHASE"/>
    <property type="match status" value="1"/>
</dbReference>
<keyword evidence="7 9" id="KW-0057">Aromatic amino acid biosynthesis</keyword>
<dbReference type="Pfam" id="PF00275">
    <property type="entry name" value="EPSP_synthase"/>
    <property type="match status" value="1"/>
</dbReference>
<feature type="binding site" evidence="9">
    <location>
        <position position="347"/>
    </location>
    <ligand>
        <name>3-phosphoshikimate</name>
        <dbReference type="ChEBI" id="CHEBI:145989"/>
    </ligand>
</feature>
<keyword evidence="4 9" id="KW-0963">Cytoplasm</keyword>
<evidence type="ECO:0000256" key="2">
    <source>
        <dbReference type="ARBA" id="ARBA00004811"/>
    </source>
</evidence>
<evidence type="ECO:0000256" key="9">
    <source>
        <dbReference type="HAMAP-Rule" id="MF_00210"/>
    </source>
</evidence>
<feature type="binding site" evidence="9">
    <location>
        <position position="171"/>
    </location>
    <ligand>
        <name>3-phosphoshikimate</name>
        <dbReference type="ChEBI" id="CHEBI:145989"/>
    </ligand>
</feature>
<dbReference type="PIRSF" id="PIRSF000505">
    <property type="entry name" value="EPSPS"/>
    <property type="match status" value="1"/>
</dbReference>
<feature type="binding site" evidence="9">
    <location>
        <position position="351"/>
    </location>
    <ligand>
        <name>phosphoenolpyruvate</name>
        <dbReference type="ChEBI" id="CHEBI:58702"/>
    </ligand>
</feature>
<feature type="binding site" evidence="9">
    <location>
        <position position="320"/>
    </location>
    <ligand>
        <name>3-phosphoshikimate</name>
        <dbReference type="ChEBI" id="CHEBI:145989"/>
    </ligand>
</feature>
<feature type="active site" description="Proton acceptor" evidence="9">
    <location>
        <position position="320"/>
    </location>
</feature>
<feature type="binding site" evidence="9">
    <location>
        <position position="173"/>
    </location>
    <ligand>
        <name>phosphoenolpyruvate</name>
        <dbReference type="ChEBI" id="CHEBI:58702"/>
    </ligand>
</feature>
<dbReference type="PROSITE" id="PS00885">
    <property type="entry name" value="EPSP_SYNTHASE_2"/>
    <property type="match status" value="1"/>
</dbReference>
<comment type="caution">
    <text evidence="11">The sequence shown here is derived from an EMBL/GenBank/DDBJ whole genome shotgun (WGS) entry which is preliminary data.</text>
</comment>
<gene>
    <name evidence="9" type="primary">aroA</name>
    <name evidence="11" type="ORF">BHU72_03920</name>
</gene>
<proteinExistence type="inferred from homology"/>
<evidence type="ECO:0000259" key="10">
    <source>
        <dbReference type="Pfam" id="PF00275"/>
    </source>
</evidence>
<dbReference type="FunFam" id="3.65.10.10:FF:000005">
    <property type="entry name" value="3-phosphoshikimate 1-carboxyvinyltransferase"/>
    <property type="match status" value="1"/>
</dbReference>
<dbReference type="Proteomes" id="UP000095255">
    <property type="component" value="Unassembled WGS sequence"/>
</dbReference>
<feature type="binding site" evidence="9">
    <location>
        <position position="25"/>
    </location>
    <ligand>
        <name>phosphoenolpyruvate</name>
        <dbReference type="ChEBI" id="CHEBI:58702"/>
    </ligand>
</feature>
<feature type="binding site" evidence="9">
    <location>
        <position position="126"/>
    </location>
    <ligand>
        <name>phosphoenolpyruvate</name>
        <dbReference type="ChEBI" id="CHEBI:58702"/>
    </ligand>
</feature>
<evidence type="ECO:0000313" key="11">
    <source>
        <dbReference type="EMBL" id="OEH85926.1"/>
    </source>
</evidence>
<comment type="function">
    <text evidence="1 9">Catalyzes the transfer of the enolpyruvyl moiety of phosphoenolpyruvate (PEP) to the 5-hydroxyl of shikimate-3-phosphate (S3P) to produce enolpyruvyl shikimate-3-phosphate and inorganic phosphate.</text>
</comment>
<dbReference type="SUPFAM" id="SSF55205">
    <property type="entry name" value="EPT/RTPC-like"/>
    <property type="match status" value="1"/>
</dbReference>
<comment type="pathway">
    <text evidence="2 9">Metabolic intermediate biosynthesis; chorismate biosynthesis; chorismate from D-erythrose 4-phosphate and phosphoenolpyruvate: step 6/7.</text>
</comment>
<protein>
    <recommendedName>
        <fullName evidence="9">3-phosphoshikimate 1-carboxyvinyltransferase</fullName>
        <ecNumber evidence="9">2.5.1.19</ecNumber>
    </recommendedName>
    <alternativeName>
        <fullName evidence="9">5-enolpyruvylshikimate-3-phosphate synthase</fullName>
        <shortName evidence="9">EPSP synthase</shortName>
        <shortName evidence="9">EPSPS</shortName>
    </alternativeName>
</protein>
<dbReference type="PROSITE" id="PS00104">
    <property type="entry name" value="EPSP_SYNTHASE_1"/>
    <property type="match status" value="1"/>
</dbReference>
<dbReference type="InterPro" id="IPR013792">
    <property type="entry name" value="RNA3'P_cycl/enolpyr_Trfase_a/b"/>
</dbReference>
<feature type="binding site" evidence="9">
    <location>
        <position position="25"/>
    </location>
    <ligand>
        <name>3-phosphoshikimate</name>
        <dbReference type="ChEBI" id="CHEBI:145989"/>
    </ligand>
</feature>
<dbReference type="GO" id="GO:0009423">
    <property type="term" value="P:chorismate biosynthetic process"/>
    <property type="evidence" value="ECO:0007669"/>
    <property type="project" value="UniProtKB-UniRule"/>
</dbReference>
<dbReference type="GO" id="GO:0009073">
    <property type="term" value="P:aromatic amino acid family biosynthetic process"/>
    <property type="evidence" value="ECO:0007669"/>
    <property type="project" value="UniProtKB-KW"/>
</dbReference>
<feature type="binding site" evidence="9">
    <location>
        <position position="98"/>
    </location>
    <ligand>
        <name>phosphoenolpyruvate</name>
        <dbReference type="ChEBI" id="CHEBI:58702"/>
    </ligand>
</feature>
<dbReference type="FunFam" id="3.65.10.10:FF:000006">
    <property type="entry name" value="3-phosphoshikimate 1-carboxyvinyltransferase"/>
    <property type="match status" value="1"/>
</dbReference>
<dbReference type="RefSeq" id="WP_069702009.1">
    <property type="nucleotide sequence ID" value="NZ_MJAT01000012.1"/>
</dbReference>
<evidence type="ECO:0000256" key="1">
    <source>
        <dbReference type="ARBA" id="ARBA00002174"/>
    </source>
</evidence>
<feature type="domain" description="Enolpyruvate transferase" evidence="10">
    <location>
        <begin position="11"/>
        <end position="428"/>
    </location>
</feature>
<dbReference type="InterPro" id="IPR006264">
    <property type="entry name" value="EPSP_synthase"/>
</dbReference>
<dbReference type="GO" id="GO:0008652">
    <property type="term" value="P:amino acid biosynthetic process"/>
    <property type="evidence" value="ECO:0007669"/>
    <property type="project" value="UniProtKB-KW"/>
</dbReference>
<accession>A0A1E5L727</accession>
<dbReference type="InterPro" id="IPR001986">
    <property type="entry name" value="Enolpyruvate_Tfrase_dom"/>
</dbReference>
<comment type="subcellular location">
    <subcellularLocation>
        <location evidence="9">Cytoplasm</location>
    </subcellularLocation>
</comment>
<dbReference type="InterPro" id="IPR036968">
    <property type="entry name" value="Enolpyruvate_Tfrase_sf"/>
</dbReference>
<dbReference type="CDD" id="cd01556">
    <property type="entry name" value="EPSP_synthase"/>
    <property type="match status" value="1"/>
</dbReference>
<name>A0A1E5L727_9FIRM</name>
<keyword evidence="12" id="KW-1185">Reference proteome</keyword>
<evidence type="ECO:0000256" key="3">
    <source>
        <dbReference type="ARBA" id="ARBA00009948"/>
    </source>
</evidence>
<dbReference type="InterPro" id="IPR023193">
    <property type="entry name" value="EPSP_synthase_CS"/>
</dbReference>
<evidence type="ECO:0000256" key="8">
    <source>
        <dbReference type="ARBA" id="ARBA00044633"/>
    </source>
</evidence>
<comment type="caution">
    <text evidence="9">Lacks conserved residue(s) required for the propagation of feature annotation.</text>
</comment>
<feature type="binding site" evidence="9">
    <location>
        <position position="30"/>
    </location>
    <ligand>
        <name>3-phosphoshikimate</name>
        <dbReference type="ChEBI" id="CHEBI:145989"/>
    </ligand>
</feature>